<dbReference type="Gene3D" id="1.10.1740.10">
    <property type="match status" value="1"/>
</dbReference>
<feature type="domain" description="RNA polymerase sigma factor 70 region 4 type 2" evidence="6">
    <location>
        <begin position="121"/>
        <end position="172"/>
    </location>
</feature>
<evidence type="ECO:0000313" key="8">
    <source>
        <dbReference type="Proteomes" id="UP001596022"/>
    </source>
</evidence>
<keyword evidence="4" id="KW-0804">Transcription</keyword>
<dbReference type="InterPro" id="IPR007627">
    <property type="entry name" value="RNA_pol_sigma70_r2"/>
</dbReference>
<reference evidence="8" key="1">
    <citation type="journal article" date="2019" name="Int. J. Syst. Evol. Microbiol.">
        <title>The Global Catalogue of Microorganisms (GCM) 10K type strain sequencing project: providing services to taxonomists for standard genome sequencing and annotation.</title>
        <authorList>
            <consortium name="The Broad Institute Genomics Platform"/>
            <consortium name="The Broad Institute Genome Sequencing Center for Infectious Disease"/>
            <person name="Wu L."/>
            <person name="Ma J."/>
        </authorList>
    </citation>
    <scope>NUCLEOTIDE SEQUENCE [LARGE SCALE GENOMIC DNA]</scope>
    <source>
        <strain evidence="8">CGMCC 1.16306</strain>
    </source>
</reference>
<dbReference type="InterPro" id="IPR013324">
    <property type="entry name" value="RNA_pol_sigma_r3/r4-like"/>
</dbReference>
<dbReference type="Proteomes" id="UP001596022">
    <property type="component" value="Unassembled WGS sequence"/>
</dbReference>
<keyword evidence="8" id="KW-1185">Reference proteome</keyword>
<keyword evidence="2" id="KW-0805">Transcription regulation</keyword>
<dbReference type="EMBL" id="JBHSFW010000006">
    <property type="protein sequence ID" value="MFC4619157.1"/>
    <property type="molecule type" value="Genomic_DNA"/>
</dbReference>
<dbReference type="PANTHER" id="PTHR43133">
    <property type="entry name" value="RNA POLYMERASE ECF-TYPE SIGMA FACTO"/>
    <property type="match status" value="1"/>
</dbReference>
<evidence type="ECO:0000256" key="1">
    <source>
        <dbReference type="ARBA" id="ARBA00010641"/>
    </source>
</evidence>
<proteinExistence type="inferred from homology"/>
<evidence type="ECO:0000256" key="4">
    <source>
        <dbReference type="ARBA" id="ARBA00023163"/>
    </source>
</evidence>
<evidence type="ECO:0000259" key="6">
    <source>
        <dbReference type="Pfam" id="PF08281"/>
    </source>
</evidence>
<dbReference type="SUPFAM" id="SSF88946">
    <property type="entry name" value="Sigma2 domain of RNA polymerase sigma factors"/>
    <property type="match status" value="1"/>
</dbReference>
<protein>
    <submittedName>
        <fullName evidence="7">RNA polymerase sigma factor</fullName>
    </submittedName>
</protein>
<dbReference type="InterPro" id="IPR013249">
    <property type="entry name" value="RNA_pol_sigma70_r4_t2"/>
</dbReference>
<dbReference type="Pfam" id="PF08281">
    <property type="entry name" value="Sigma70_r4_2"/>
    <property type="match status" value="1"/>
</dbReference>
<evidence type="ECO:0000259" key="5">
    <source>
        <dbReference type="Pfam" id="PF04542"/>
    </source>
</evidence>
<dbReference type="NCBIfam" id="TIGR02937">
    <property type="entry name" value="sigma70-ECF"/>
    <property type="match status" value="1"/>
</dbReference>
<dbReference type="InterPro" id="IPR039425">
    <property type="entry name" value="RNA_pol_sigma-70-like"/>
</dbReference>
<dbReference type="Gene3D" id="1.10.10.10">
    <property type="entry name" value="Winged helix-like DNA-binding domain superfamily/Winged helix DNA-binding domain"/>
    <property type="match status" value="1"/>
</dbReference>
<sequence length="185" mass="22012">MLTNDLLAQRVVQGSKTAFELIINRHYAEVKGYLTHLLKDPIKAEDFAQETFLKLLDQINNDDTPTRLRPWLYRVAANLCRDYWRSAGYRKELYILEEYTPRQEAYAPHPAELYEKRETRQKMVELLNELPERYRNVVILRFYEDLRLREIAASIDCPVGTVKSRLFHALRYLKNRIEEKSVSYG</sequence>
<feature type="domain" description="RNA polymerase sigma-70 region 2" evidence="5">
    <location>
        <begin position="23"/>
        <end position="87"/>
    </location>
</feature>
<dbReference type="PANTHER" id="PTHR43133:SF51">
    <property type="entry name" value="RNA POLYMERASE SIGMA FACTOR"/>
    <property type="match status" value="1"/>
</dbReference>
<dbReference type="InterPro" id="IPR036388">
    <property type="entry name" value="WH-like_DNA-bd_sf"/>
</dbReference>
<evidence type="ECO:0000256" key="3">
    <source>
        <dbReference type="ARBA" id="ARBA00023082"/>
    </source>
</evidence>
<accession>A0ABV9GMF5</accession>
<keyword evidence="3" id="KW-0731">Sigma factor</keyword>
<dbReference type="RefSeq" id="WP_376846257.1">
    <property type="nucleotide sequence ID" value="NZ_JBHSFW010000006.1"/>
</dbReference>
<name>A0ABV9GMF5_9BACL</name>
<comment type="similarity">
    <text evidence="1">Belongs to the sigma-70 factor family. ECF subfamily.</text>
</comment>
<dbReference type="CDD" id="cd06171">
    <property type="entry name" value="Sigma70_r4"/>
    <property type="match status" value="1"/>
</dbReference>
<dbReference type="Pfam" id="PF04542">
    <property type="entry name" value="Sigma70_r2"/>
    <property type="match status" value="1"/>
</dbReference>
<evidence type="ECO:0000256" key="2">
    <source>
        <dbReference type="ARBA" id="ARBA00023015"/>
    </source>
</evidence>
<organism evidence="7 8">
    <name type="scientific">Camelliibacillus cellulosilyticus</name>
    <dbReference type="NCBI Taxonomy" id="2174486"/>
    <lineage>
        <taxon>Bacteria</taxon>
        <taxon>Bacillati</taxon>
        <taxon>Bacillota</taxon>
        <taxon>Bacilli</taxon>
        <taxon>Bacillales</taxon>
        <taxon>Sporolactobacillaceae</taxon>
        <taxon>Camelliibacillus</taxon>
    </lineage>
</organism>
<gene>
    <name evidence="7" type="ORF">ACFO4N_10565</name>
</gene>
<dbReference type="InterPro" id="IPR014284">
    <property type="entry name" value="RNA_pol_sigma-70_dom"/>
</dbReference>
<dbReference type="InterPro" id="IPR013325">
    <property type="entry name" value="RNA_pol_sigma_r2"/>
</dbReference>
<dbReference type="SUPFAM" id="SSF88659">
    <property type="entry name" value="Sigma3 and sigma4 domains of RNA polymerase sigma factors"/>
    <property type="match status" value="1"/>
</dbReference>
<evidence type="ECO:0000313" key="7">
    <source>
        <dbReference type="EMBL" id="MFC4619157.1"/>
    </source>
</evidence>
<comment type="caution">
    <text evidence="7">The sequence shown here is derived from an EMBL/GenBank/DDBJ whole genome shotgun (WGS) entry which is preliminary data.</text>
</comment>